<dbReference type="InterPro" id="IPR036545">
    <property type="entry name" value="Cyt_c_oxidase_su5A/6_sf"/>
</dbReference>
<dbReference type="STRING" id="1097556.R4XFQ0"/>
<dbReference type="Gene3D" id="1.25.40.40">
    <property type="entry name" value="Cytochrome c oxidase, subunit Va/VI"/>
    <property type="match status" value="1"/>
</dbReference>
<keyword evidence="10 13" id="KW-0472">Membrane</keyword>
<organism evidence="14 15">
    <name type="scientific">Taphrina deformans (strain PYCC 5710 / ATCC 11124 / CBS 356.35 / IMI 108563 / JCM 9778 / NBRC 8474)</name>
    <name type="common">Peach leaf curl fungus</name>
    <name type="synonym">Lalaria deformans</name>
    <dbReference type="NCBI Taxonomy" id="1097556"/>
    <lineage>
        <taxon>Eukaryota</taxon>
        <taxon>Fungi</taxon>
        <taxon>Dikarya</taxon>
        <taxon>Ascomycota</taxon>
        <taxon>Taphrinomycotina</taxon>
        <taxon>Taphrinomycetes</taxon>
        <taxon>Taphrinales</taxon>
        <taxon>Taphrinaceae</taxon>
        <taxon>Taphrina</taxon>
    </lineage>
</organism>
<comment type="subcellular location">
    <subcellularLocation>
        <location evidence="1 13">Mitochondrion inner membrane</location>
        <topology evidence="1 13">Peripheral membrane protein</topology>
        <orientation evidence="1 13">Matrix side</orientation>
    </subcellularLocation>
</comment>
<dbReference type="GO" id="GO:0045277">
    <property type="term" value="C:respiratory chain complex IV"/>
    <property type="evidence" value="ECO:0007669"/>
    <property type="project" value="UniProtKB-UniRule"/>
</dbReference>
<keyword evidence="7 13" id="KW-0809">Transit peptide</keyword>
<dbReference type="EMBL" id="CAHR02000287">
    <property type="protein sequence ID" value="CCG84681.1"/>
    <property type="molecule type" value="Genomic_DNA"/>
</dbReference>
<comment type="similarity">
    <text evidence="3 13">Belongs to the cytochrome c oxidase subunit 5A family.</text>
</comment>
<evidence type="ECO:0000256" key="7">
    <source>
        <dbReference type="ARBA" id="ARBA00022946"/>
    </source>
</evidence>
<evidence type="ECO:0000313" key="15">
    <source>
        <dbReference type="Proteomes" id="UP000013776"/>
    </source>
</evidence>
<reference evidence="14 15" key="1">
    <citation type="journal article" date="2013" name="MBio">
        <title>Genome sequencing of the plant pathogen Taphrina deformans, the causal agent of peach leaf curl.</title>
        <authorList>
            <person name="Cisse O.H."/>
            <person name="Almeida J.M.G.C.F."/>
            <person name="Fonseca A."/>
            <person name="Kumar A.A."/>
            <person name="Salojaervi J."/>
            <person name="Overmyer K."/>
            <person name="Hauser P.M."/>
            <person name="Pagni M."/>
        </authorList>
    </citation>
    <scope>NUCLEOTIDE SEQUENCE [LARGE SCALE GENOMIC DNA]</scope>
    <source>
        <strain evidence="15">PYCC 5710 / ATCC 11124 / CBS 356.35 / IMI 108563 / JCM 9778 / NBRC 8474</strain>
    </source>
</reference>
<dbReference type="AlphaFoldDB" id="R4XFQ0"/>
<name>R4XFQ0_TAPDE</name>
<evidence type="ECO:0000256" key="1">
    <source>
        <dbReference type="ARBA" id="ARBA00004443"/>
    </source>
</evidence>
<evidence type="ECO:0000256" key="2">
    <source>
        <dbReference type="ARBA" id="ARBA00004673"/>
    </source>
</evidence>
<dbReference type="PANTHER" id="PTHR14200:SF11">
    <property type="entry name" value="CYTOCHROME C OXIDASE SUBUNIT 5A, MITOCHONDRIAL"/>
    <property type="match status" value="1"/>
</dbReference>
<sequence>MTAYLKGKGRVRLGQIPVFRASEQELTRFFLAALKQSLPAARPSTTSKFIRPSSSALLVSRRAYSGAHEEESFESFSQRYEKFFAGVEDLFELQRGLNNCFAYDLVPSVGVIEQALRASRRVNDFATSVRIFEGIAQKVENKGQYAQYLEELKPIREELGITLKENLA</sequence>
<gene>
    <name evidence="14" type="ORF">TAPDE_005191</name>
</gene>
<protein>
    <recommendedName>
        <fullName evidence="11 13">Cytochrome c oxidase subunit 6, mitochondrial</fullName>
    </recommendedName>
    <alternativeName>
        <fullName evidence="12 13">Cytochrome c oxidase polypeptide VI</fullName>
    </alternativeName>
</protein>
<evidence type="ECO:0000256" key="13">
    <source>
        <dbReference type="RuleBase" id="RU368103"/>
    </source>
</evidence>
<evidence type="ECO:0000256" key="10">
    <source>
        <dbReference type="ARBA" id="ARBA00023136"/>
    </source>
</evidence>
<evidence type="ECO:0000256" key="8">
    <source>
        <dbReference type="ARBA" id="ARBA00023004"/>
    </source>
</evidence>
<dbReference type="eggNOG" id="KOG4077">
    <property type="taxonomic scope" value="Eukaryota"/>
</dbReference>
<evidence type="ECO:0000313" key="14">
    <source>
        <dbReference type="EMBL" id="CCG84681.1"/>
    </source>
</evidence>
<accession>R4XFQ0</accession>
<dbReference type="SUPFAM" id="SSF48479">
    <property type="entry name" value="Cytochrome c oxidase subunit E"/>
    <property type="match status" value="1"/>
</dbReference>
<keyword evidence="9 13" id="KW-0496">Mitochondrion</keyword>
<comment type="subunit">
    <text evidence="13">Component of the cytochrome c oxidase (complex IV, CIV), a multisubunit enzyme composed of a catalytic core of 3 subunits and several supernumerary subunits.</text>
</comment>
<keyword evidence="15" id="KW-1185">Reference proteome</keyword>
<dbReference type="InterPro" id="IPR003204">
    <property type="entry name" value="Cyt_c_oxidase_su5A/6"/>
</dbReference>
<dbReference type="Proteomes" id="UP000013776">
    <property type="component" value="Unassembled WGS sequence"/>
</dbReference>
<dbReference type="Pfam" id="PF02284">
    <property type="entry name" value="COX5A"/>
    <property type="match status" value="1"/>
</dbReference>
<evidence type="ECO:0000256" key="3">
    <source>
        <dbReference type="ARBA" id="ARBA00007972"/>
    </source>
</evidence>
<keyword evidence="4 13" id="KW-0349">Heme</keyword>
<comment type="function">
    <text evidence="13">Component of the cytochrome c oxidase, the last enzyme in the mitochondrial electron transport chain which drives oxidative phosphorylation. The respiratory chain contains 3 multisubunit complexes succinate dehydrogenase (complex II, CII), ubiquinol-cytochrome c oxidoreductase (cytochrome b-c1 complex, complex III, CIII) and cytochrome c oxidase (complex IV, CIV), that cooperate to transfer electrons derived from NADH and succinate to molecular oxygen, creating an electrochemical gradient over the inner membrane that drives transmembrane transport and the ATP synthase. Cytochrome c oxidase is the component of the respiratory chain that catalyzes the reduction of oxygen to water. Electrons originating from reduced cytochrome c in the intermembrane space (IMS) are transferred via the dinuclear copper A center (CU(A)) of subunit 2 and heme A of subunit 1 to the active site in subunit 1, a binuclear center (BNC) formed by heme A3 and copper B (CU(B)). The BNC reduces molecular oxygen to 2 water molecules using 4 electrons from cytochrome c in the IMS and 4 protons from the mitochondrial matrix.</text>
</comment>
<proteinExistence type="inferred from homology"/>
<evidence type="ECO:0000256" key="6">
    <source>
        <dbReference type="ARBA" id="ARBA00022792"/>
    </source>
</evidence>
<dbReference type="GO" id="GO:0046872">
    <property type="term" value="F:metal ion binding"/>
    <property type="evidence" value="ECO:0007669"/>
    <property type="project" value="UniProtKB-UniRule"/>
</dbReference>
<evidence type="ECO:0000256" key="12">
    <source>
        <dbReference type="ARBA" id="ARBA00082700"/>
    </source>
</evidence>
<dbReference type="PANTHER" id="PTHR14200">
    <property type="entry name" value="CYTOCHROME C OXIDASE POLYPEPTIDE"/>
    <property type="match status" value="1"/>
</dbReference>
<dbReference type="CDD" id="cd00923">
    <property type="entry name" value="Cyt_c_Oxidase_Va"/>
    <property type="match status" value="1"/>
</dbReference>
<comment type="caution">
    <text evidence="14">The sequence shown here is derived from an EMBL/GenBank/DDBJ whole genome shotgun (WGS) entry which is preliminary data.</text>
</comment>
<dbReference type="VEuPathDB" id="FungiDB:TAPDE_005191"/>
<dbReference type="UniPathway" id="UPA00705"/>
<dbReference type="FunFam" id="1.25.40.40:FF:000001">
    <property type="entry name" value="Cytochrome c oxidase subunit VI"/>
    <property type="match status" value="1"/>
</dbReference>
<dbReference type="GO" id="GO:0005743">
    <property type="term" value="C:mitochondrial inner membrane"/>
    <property type="evidence" value="ECO:0007669"/>
    <property type="project" value="UniProtKB-SubCell"/>
</dbReference>
<evidence type="ECO:0000256" key="11">
    <source>
        <dbReference type="ARBA" id="ARBA00070174"/>
    </source>
</evidence>
<keyword evidence="5 13" id="KW-0479">Metal-binding</keyword>
<dbReference type="OrthoDB" id="5778907at2759"/>
<dbReference type="GO" id="GO:0006123">
    <property type="term" value="P:mitochondrial electron transport, cytochrome c to oxygen"/>
    <property type="evidence" value="ECO:0007669"/>
    <property type="project" value="UniProtKB-UniRule"/>
</dbReference>
<keyword evidence="6 13" id="KW-0999">Mitochondrion inner membrane</keyword>
<keyword evidence="8 13" id="KW-0408">Iron</keyword>
<evidence type="ECO:0000256" key="5">
    <source>
        <dbReference type="ARBA" id="ARBA00022723"/>
    </source>
</evidence>
<evidence type="ECO:0000256" key="9">
    <source>
        <dbReference type="ARBA" id="ARBA00023128"/>
    </source>
</evidence>
<comment type="pathway">
    <text evidence="2 13">Energy metabolism; oxidative phosphorylation.</text>
</comment>
<evidence type="ECO:0000256" key="4">
    <source>
        <dbReference type="ARBA" id="ARBA00022617"/>
    </source>
</evidence>